<comment type="caution">
    <text evidence="2">The sequence shown here is derived from an EMBL/GenBank/DDBJ whole genome shotgun (WGS) entry which is preliminary data.</text>
</comment>
<keyword evidence="1" id="KW-0175">Coiled coil</keyword>
<evidence type="ECO:0000313" key="3">
    <source>
        <dbReference type="Proteomes" id="UP000256514"/>
    </source>
</evidence>
<organism evidence="2 3">
    <name type="scientific">Helicobacter equorum</name>
    <dbReference type="NCBI Taxonomy" id="361872"/>
    <lineage>
        <taxon>Bacteria</taxon>
        <taxon>Pseudomonadati</taxon>
        <taxon>Campylobacterota</taxon>
        <taxon>Epsilonproteobacteria</taxon>
        <taxon>Campylobacterales</taxon>
        <taxon>Helicobacteraceae</taxon>
        <taxon>Helicobacter</taxon>
    </lineage>
</organism>
<dbReference type="OrthoDB" id="5325219at2"/>
<sequence length="189" mass="21487">MQKISILCILGLVLFAACSSKKEIIILDKENYTSKFTPIIGSRNNDVRTILDMGMAVKVWVAPYKDQFGTLVAGHDIYVWLERPDFIPGTAVPQIDGDNRGIPNQVGRIPFMLSPEEIDRSDLKNDKVIQDYVNETYKNTPSGIMEKIHKQNQAIEAEREAIRKELKSHEKELRLEVKQGTKDSSKKKN</sequence>
<dbReference type="PROSITE" id="PS51257">
    <property type="entry name" value="PROKAR_LIPOPROTEIN"/>
    <property type="match status" value="1"/>
</dbReference>
<keyword evidence="3" id="KW-1185">Reference proteome</keyword>
<evidence type="ECO:0000313" key="2">
    <source>
        <dbReference type="EMBL" id="RDU66434.1"/>
    </source>
</evidence>
<dbReference type="EMBL" id="NXLT01000006">
    <property type="protein sequence ID" value="RDU66434.1"/>
    <property type="molecule type" value="Genomic_DNA"/>
</dbReference>
<accession>A0A3D8IP98</accession>
<dbReference type="AlphaFoldDB" id="A0A3D8IP98"/>
<gene>
    <name evidence="2" type="ORF">CQA54_06970</name>
</gene>
<dbReference type="Proteomes" id="UP000256514">
    <property type="component" value="Unassembled WGS sequence"/>
</dbReference>
<protein>
    <recommendedName>
        <fullName evidence="4">Lipoprotein</fullName>
    </recommendedName>
</protein>
<evidence type="ECO:0008006" key="4">
    <source>
        <dbReference type="Google" id="ProtNLM"/>
    </source>
</evidence>
<evidence type="ECO:0000256" key="1">
    <source>
        <dbReference type="SAM" id="Coils"/>
    </source>
</evidence>
<proteinExistence type="predicted"/>
<reference evidence="2 3" key="1">
    <citation type="submission" date="2018-04" db="EMBL/GenBank/DDBJ databases">
        <title>Novel Campyloabacter and Helicobacter Species and Strains.</title>
        <authorList>
            <person name="Mannion A.J."/>
            <person name="Shen Z."/>
            <person name="Fox J.G."/>
        </authorList>
    </citation>
    <scope>NUCLEOTIDE SEQUENCE [LARGE SCALE GENOMIC DNA]</scope>
    <source>
        <strain evidence="2 3">MIT 12-6600</strain>
    </source>
</reference>
<feature type="coiled-coil region" evidence="1">
    <location>
        <begin position="145"/>
        <end position="179"/>
    </location>
</feature>
<dbReference type="RefSeq" id="WP_115571388.1">
    <property type="nucleotide sequence ID" value="NZ_NXLT01000006.1"/>
</dbReference>
<name>A0A3D8IP98_9HELI</name>